<dbReference type="EMBL" id="HBFC01003568">
    <property type="protein sequence ID" value="CAD8699223.1"/>
    <property type="molecule type" value="Transcribed_RNA"/>
</dbReference>
<organism evidence="2">
    <name type="scientific">Mantoniella antarctica</name>
    <dbReference type="NCBI Taxonomy" id="81844"/>
    <lineage>
        <taxon>Eukaryota</taxon>
        <taxon>Viridiplantae</taxon>
        <taxon>Chlorophyta</taxon>
        <taxon>Mamiellophyceae</taxon>
        <taxon>Mamiellales</taxon>
        <taxon>Mamiellaceae</taxon>
        <taxon>Mantoniella</taxon>
    </lineage>
</organism>
<evidence type="ECO:0000313" key="2">
    <source>
        <dbReference type="EMBL" id="CAD8699223.1"/>
    </source>
</evidence>
<accession>A0A7S0X389</accession>
<dbReference type="AlphaFoldDB" id="A0A7S0X389"/>
<sequence>MEGFRVEGCNSACLYRLRRCPDRRHHNTPDDADCQGGVKLEAADHCDASPASAHAPGPTHTSAFCHRHRSDMLVGSLREVSTKERPSAAQKKAMGTAMTSASRISAPTVRRPTVEGCTRTGDAW</sequence>
<feature type="region of interest" description="Disordered" evidence="1">
    <location>
        <begin position="78"/>
        <end position="124"/>
    </location>
</feature>
<reference evidence="2" key="1">
    <citation type="submission" date="2021-01" db="EMBL/GenBank/DDBJ databases">
        <authorList>
            <person name="Corre E."/>
            <person name="Pelletier E."/>
            <person name="Niang G."/>
            <person name="Scheremetjew M."/>
            <person name="Finn R."/>
            <person name="Kale V."/>
            <person name="Holt S."/>
            <person name="Cochrane G."/>
            <person name="Meng A."/>
            <person name="Brown T."/>
            <person name="Cohen L."/>
        </authorList>
    </citation>
    <scope>NUCLEOTIDE SEQUENCE</scope>
    <source>
        <strain evidence="2">SL-175</strain>
    </source>
</reference>
<gene>
    <name evidence="2" type="ORF">MANT1106_LOCUS1905</name>
</gene>
<protein>
    <submittedName>
        <fullName evidence="2">Uncharacterized protein</fullName>
    </submittedName>
</protein>
<evidence type="ECO:0000256" key="1">
    <source>
        <dbReference type="SAM" id="MobiDB-lite"/>
    </source>
</evidence>
<feature type="region of interest" description="Disordered" evidence="1">
    <location>
        <begin position="46"/>
        <end position="66"/>
    </location>
</feature>
<proteinExistence type="predicted"/>
<name>A0A7S0X389_9CHLO</name>